<dbReference type="PANTHER" id="PTHR15463:SF2">
    <property type="entry name" value="SYNERGIN GAMMA"/>
    <property type="match status" value="1"/>
</dbReference>
<reference evidence="3 4" key="1">
    <citation type="submission" date="2023-09" db="EMBL/GenBank/DDBJ databases">
        <title>Nesidiocoris tenuis whole genome shotgun sequence.</title>
        <authorList>
            <person name="Shibata T."/>
            <person name="Shimoda M."/>
            <person name="Kobayashi T."/>
            <person name="Uehara T."/>
        </authorList>
    </citation>
    <scope>NUCLEOTIDE SEQUENCE [LARGE SCALE GENOMIC DNA]</scope>
    <source>
        <strain evidence="3 4">Japan</strain>
    </source>
</reference>
<accession>A0ABN7ATE8</accession>
<feature type="compositionally biased region" description="Low complexity" evidence="1">
    <location>
        <begin position="61"/>
        <end position="73"/>
    </location>
</feature>
<dbReference type="PANTHER" id="PTHR15463">
    <property type="entry name" value="AP1 GAMMA SUBUNIT BINDING PROTEIN 1"/>
    <property type="match status" value="1"/>
</dbReference>
<dbReference type="InterPro" id="IPR039656">
    <property type="entry name" value="SYNRG"/>
</dbReference>
<protein>
    <submittedName>
        <fullName evidence="3">Synergin gamma</fullName>
    </submittedName>
</protein>
<gene>
    <name evidence="3" type="ORF">NTJ_08298</name>
</gene>
<proteinExistence type="predicted"/>
<evidence type="ECO:0000259" key="2">
    <source>
        <dbReference type="PROSITE" id="PS50031"/>
    </source>
</evidence>
<dbReference type="EMBL" id="AP028914">
    <property type="protein sequence ID" value="BES95488.1"/>
    <property type="molecule type" value="Genomic_DNA"/>
</dbReference>
<dbReference type="InterPro" id="IPR000261">
    <property type="entry name" value="EH_dom"/>
</dbReference>
<name>A0ABN7ATE8_9HEMI</name>
<evidence type="ECO:0000313" key="3">
    <source>
        <dbReference type="EMBL" id="BES95488.1"/>
    </source>
</evidence>
<dbReference type="PROSITE" id="PS50031">
    <property type="entry name" value="EH"/>
    <property type="match status" value="1"/>
</dbReference>
<sequence>MSFNAKPNASSSDETKKRDYYKQQQLLRTMNKSATPLSADNMIETLLSRKEIFQRKTSAVDSSTSQTSDGTTSLKPVGPWPAWLTPGREPSLYKEIWAAVGLPGGLADTSRTSALLMSSRLTTDTLGYIWSLANVTVPGSLTQQELYVSLALVALAQKGYTFTNSNVVKQFKEAPLPLLDLQNNALDSLQIQPMMATSITSTQSPPGISQLPTSFLPAIGSPTHTQHQSSNYGVDSSPSGNALAPLSTQMQGLPQLSTIMGNVSLLDISPPLASPTVLNPLQGPDKTLAVLSANDLQKGASTSLPPTGSQSADLLLADAPPLDTGDDDFDDFKSADIFSTDMNSLTVLEVSESPSPKTQIESPLTNFDPPIDDLFPKCIVKPKTPDLIAPSPPFSNQENTIGSGLSLLDFKDDSLGLQQGSHMAPASTILSPPEFLLLPKPTSDQIGFNSEDIPSEPLSLDLTPVHAQCEPVQPLSLPNMSVSTPNIEEQIAEPRLLMASQEDKYSALRFLDSGLSPADDNEDKTVTPSMGDDFGDFLAADIPSIPGAHPNVSENATGDDIQVKCLEVCLQLLRQAVGILDNIEDPTVLNEVVSHDKGKSYLKEVLEVERIGRRIRSTRETCDLIVEFENLSKILQPYIEYVKNNHLEEQNGPKCGICLCEFGPAHVKYGINHFHAPCANLYVQMVNPVLPIAPVM</sequence>
<dbReference type="SMART" id="SM00027">
    <property type="entry name" value="EH"/>
    <property type="match status" value="1"/>
</dbReference>
<feature type="domain" description="EH" evidence="2">
    <location>
        <begin position="89"/>
        <end position="178"/>
    </location>
</feature>
<evidence type="ECO:0000313" key="4">
    <source>
        <dbReference type="Proteomes" id="UP001307889"/>
    </source>
</evidence>
<dbReference type="Proteomes" id="UP001307889">
    <property type="component" value="Chromosome 6"/>
</dbReference>
<dbReference type="Pfam" id="PF25999">
    <property type="entry name" value="SYNRG_C"/>
    <property type="match status" value="1"/>
</dbReference>
<dbReference type="SUPFAM" id="SSF47473">
    <property type="entry name" value="EF-hand"/>
    <property type="match status" value="1"/>
</dbReference>
<dbReference type="Pfam" id="PF12763">
    <property type="entry name" value="EH"/>
    <property type="match status" value="1"/>
</dbReference>
<keyword evidence="4" id="KW-1185">Reference proteome</keyword>
<evidence type="ECO:0000256" key="1">
    <source>
        <dbReference type="SAM" id="MobiDB-lite"/>
    </source>
</evidence>
<dbReference type="Gene3D" id="1.10.238.10">
    <property type="entry name" value="EF-hand"/>
    <property type="match status" value="1"/>
</dbReference>
<dbReference type="InterPro" id="IPR059024">
    <property type="entry name" value="SYNRG_C"/>
</dbReference>
<organism evidence="3 4">
    <name type="scientific">Nesidiocoris tenuis</name>
    <dbReference type="NCBI Taxonomy" id="355587"/>
    <lineage>
        <taxon>Eukaryota</taxon>
        <taxon>Metazoa</taxon>
        <taxon>Ecdysozoa</taxon>
        <taxon>Arthropoda</taxon>
        <taxon>Hexapoda</taxon>
        <taxon>Insecta</taxon>
        <taxon>Pterygota</taxon>
        <taxon>Neoptera</taxon>
        <taxon>Paraneoptera</taxon>
        <taxon>Hemiptera</taxon>
        <taxon>Heteroptera</taxon>
        <taxon>Panheteroptera</taxon>
        <taxon>Cimicomorpha</taxon>
        <taxon>Miridae</taxon>
        <taxon>Dicyphina</taxon>
        <taxon>Nesidiocoris</taxon>
    </lineage>
</organism>
<feature type="region of interest" description="Disordered" evidence="1">
    <location>
        <begin position="58"/>
        <end position="80"/>
    </location>
</feature>
<dbReference type="InterPro" id="IPR011992">
    <property type="entry name" value="EF-hand-dom_pair"/>
</dbReference>